<dbReference type="Proteomes" id="UP000199581">
    <property type="component" value="Unassembled WGS sequence"/>
</dbReference>
<dbReference type="InterPro" id="IPR013976">
    <property type="entry name" value="HDOD"/>
</dbReference>
<evidence type="ECO:0000259" key="1">
    <source>
        <dbReference type="PROSITE" id="PS51831"/>
    </source>
</evidence>
<gene>
    <name evidence="3" type="ORF">SAMN05421830_102109</name>
</gene>
<dbReference type="PROSITE" id="PS51831">
    <property type="entry name" value="HD"/>
    <property type="match status" value="1"/>
</dbReference>
<dbReference type="OrthoDB" id="9803649at2"/>
<dbReference type="RefSeq" id="WP_092189764.1">
    <property type="nucleotide sequence ID" value="NZ_FOTO01000002.1"/>
</dbReference>
<dbReference type="SMART" id="SM00471">
    <property type="entry name" value="HDc"/>
    <property type="match status" value="1"/>
</dbReference>
<dbReference type="PANTHER" id="PTHR33525">
    <property type="match status" value="1"/>
</dbReference>
<sequence>MLKRIEQVLPGEVLAADLMDPAGRLLFPKGATLSESAIAALGQRGVADVEIEDERVTLSAEQLRLAAEHARRFYAGHDLGVPPGPILLGLRTEAEAQRIERGLPPLLRDCRGPAGPVHLPRELPMFCLDSFDPPQLAAVAQDLNLALSEPDPSSKKIVEIITRSPGLTAKLLRLVNTPIYGFQRKVETVSRAVSIVGLREVGMLASSLLMVDQFGVIPKSLIEMRTFLEHSLGCALTCKALAESTGLAQPEQAFVAGLLHDIGRLYFFTSFPERSRYCIDSALRHKRPLMTEEALFFGIDHADMGERLLDGWRMPPGLSRAVGCHHDPVRATGLPLAGIVHLADLLTHAMGLGCSGECGPPEARPEVMDIVPIQPEQMADIAVRIETQLGLIMGAFQ</sequence>
<dbReference type="Gene3D" id="1.10.3210.10">
    <property type="entry name" value="Hypothetical protein af1432"/>
    <property type="match status" value="1"/>
</dbReference>
<dbReference type="InterPro" id="IPR003607">
    <property type="entry name" value="HD/PDEase_dom"/>
</dbReference>
<evidence type="ECO:0000259" key="2">
    <source>
        <dbReference type="PROSITE" id="PS51833"/>
    </source>
</evidence>
<dbReference type="AlphaFoldDB" id="A0A8G2C0X8"/>
<evidence type="ECO:0000313" key="4">
    <source>
        <dbReference type="Proteomes" id="UP000199581"/>
    </source>
</evidence>
<accession>A0A8G2C0X8</accession>
<dbReference type="Pfam" id="PF08668">
    <property type="entry name" value="HDOD"/>
    <property type="match status" value="1"/>
</dbReference>
<dbReference type="PANTHER" id="PTHR33525:SF3">
    <property type="entry name" value="RIBONUCLEASE Y"/>
    <property type="match status" value="1"/>
</dbReference>
<dbReference type="CDD" id="cd00077">
    <property type="entry name" value="HDc"/>
    <property type="match status" value="1"/>
</dbReference>
<dbReference type="PROSITE" id="PS51833">
    <property type="entry name" value="HDOD"/>
    <property type="match status" value="1"/>
</dbReference>
<feature type="domain" description="HD" evidence="1">
    <location>
        <begin position="227"/>
        <end position="349"/>
    </location>
</feature>
<comment type="caution">
    <text evidence="3">The sequence shown here is derived from an EMBL/GenBank/DDBJ whole genome shotgun (WGS) entry which is preliminary data.</text>
</comment>
<dbReference type="SUPFAM" id="SSF109604">
    <property type="entry name" value="HD-domain/PDEase-like"/>
    <property type="match status" value="1"/>
</dbReference>
<protein>
    <submittedName>
        <fullName evidence="3">HDIG domain-containing protein</fullName>
    </submittedName>
</protein>
<dbReference type="InterPro" id="IPR052340">
    <property type="entry name" value="RNase_Y/CdgJ"/>
</dbReference>
<dbReference type="InterPro" id="IPR006674">
    <property type="entry name" value="HD_domain"/>
</dbReference>
<organism evidence="3 4">
    <name type="scientific">Desulfomicrobium norvegicum (strain DSM 1741 / NCIMB 8310)</name>
    <name type="common">Desulfovibrio baculatus (strain Norway 4)</name>
    <name type="synonym">Desulfovibrio desulfuricans (strain Norway 4)</name>
    <dbReference type="NCBI Taxonomy" id="52561"/>
    <lineage>
        <taxon>Bacteria</taxon>
        <taxon>Pseudomonadati</taxon>
        <taxon>Thermodesulfobacteriota</taxon>
        <taxon>Desulfovibrionia</taxon>
        <taxon>Desulfovibrionales</taxon>
        <taxon>Desulfomicrobiaceae</taxon>
        <taxon>Desulfomicrobium</taxon>
    </lineage>
</organism>
<proteinExistence type="predicted"/>
<dbReference type="NCBIfam" id="TIGR00277">
    <property type="entry name" value="HDIG"/>
    <property type="match status" value="1"/>
</dbReference>
<evidence type="ECO:0000313" key="3">
    <source>
        <dbReference type="EMBL" id="SFL42998.1"/>
    </source>
</evidence>
<keyword evidence="4" id="KW-1185">Reference proteome</keyword>
<feature type="domain" description="HDOD" evidence="2">
    <location>
        <begin position="133"/>
        <end position="328"/>
    </location>
</feature>
<dbReference type="EMBL" id="FOTO01000002">
    <property type="protein sequence ID" value="SFL42998.1"/>
    <property type="molecule type" value="Genomic_DNA"/>
</dbReference>
<reference evidence="3 4" key="1">
    <citation type="submission" date="2016-10" db="EMBL/GenBank/DDBJ databases">
        <authorList>
            <person name="Varghese N."/>
            <person name="Submissions S."/>
        </authorList>
    </citation>
    <scope>NUCLEOTIDE SEQUENCE [LARGE SCALE GENOMIC DNA]</scope>
    <source>
        <strain evidence="3 4">DSM 1741</strain>
    </source>
</reference>
<dbReference type="InterPro" id="IPR006675">
    <property type="entry name" value="HDIG_dom"/>
</dbReference>
<name>A0A8G2C0X8_DESNO</name>